<proteinExistence type="predicted"/>
<evidence type="ECO:0000313" key="4">
    <source>
        <dbReference type="Proteomes" id="UP000005275"/>
    </source>
</evidence>
<dbReference type="eggNOG" id="COG4726">
    <property type="taxonomic scope" value="Bacteria"/>
</dbReference>
<reference evidence="3 4" key="1">
    <citation type="submission" date="2013-12" db="EMBL/GenBank/DDBJ databases">
        <authorList>
            <consortium name="DOE Joint Genome Institute"/>
            <person name="Bryant D.A."/>
            <person name="Huntemann M."/>
            <person name="Han J."/>
            <person name="Chen A."/>
            <person name="Kyrpides N."/>
            <person name="Mavromatis K."/>
            <person name="Markowitz V."/>
            <person name="Palaniappan K."/>
            <person name="Ivanova N."/>
            <person name="Schaumberg A."/>
            <person name="Pati A."/>
            <person name="Liolios K."/>
            <person name="Nordberg H.P."/>
            <person name="Cantor M.N."/>
            <person name="Hua S.X."/>
            <person name="Woyke T."/>
        </authorList>
    </citation>
    <scope>NUCLEOTIDE SEQUENCE [LARGE SCALE GENOMIC DNA]</scope>
    <source>
        <strain evidence="3 4">984</strain>
    </source>
</reference>
<keyword evidence="1" id="KW-0472">Membrane</keyword>
<dbReference type="EMBL" id="CP007031">
    <property type="protein sequence ID" value="AHF05357.1"/>
    <property type="molecule type" value="Genomic_DNA"/>
</dbReference>
<feature type="transmembrane region" description="Helical" evidence="1">
    <location>
        <begin position="17"/>
        <end position="38"/>
    </location>
</feature>
<dbReference type="KEGG" id="mpur:MARPU_02185"/>
<gene>
    <name evidence="3" type="ORF">MARPU_02185</name>
</gene>
<dbReference type="AlphaFoldDB" id="W0E3M9"/>
<protein>
    <recommendedName>
        <fullName evidence="2">Type 4 fimbrial biogenesis protein PilX N-terminal domain-containing protein</fullName>
    </recommendedName>
</protein>
<keyword evidence="4" id="KW-1185">Reference proteome</keyword>
<dbReference type="STRING" id="765910.MARPU_02185"/>
<dbReference type="HOGENOM" id="CLU_103317_3_0_6"/>
<dbReference type="Pfam" id="PF14341">
    <property type="entry name" value="PilX_N"/>
    <property type="match status" value="1"/>
</dbReference>
<name>W0E3M9_MARPU</name>
<evidence type="ECO:0000313" key="3">
    <source>
        <dbReference type="EMBL" id="AHF05357.1"/>
    </source>
</evidence>
<keyword evidence="1" id="KW-0812">Transmembrane</keyword>
<dbReference type="RefSeq" id="WP_005222426.1">
    <property type="nucleotide sequence ID" value="NZ_CP007031.1"/>
</dbReference>
<dbReference type="Proteomes" id="UP000005275">
    <property type="component" value="Chromosome"/>
</dbReference>
<sequence>MNTIKQPISGTPSSQRGAALAISMILLMVATLIGLSGIKQARVQEKMSANTYDRSLAMQMSEAALRAAQSAIAEDWEISALGGVDCSPTSTNSCQPVPPETFQADDTNWITVDTEYRINDGMVTGAPQYQIHYLGKAPSTTSLNSSNSANNMQYGGGGGGGEVAYYRVIARSASPTAVQDRALVVLSGIFERNL</sequence>
<dbReference type="OrthoDB" id="5801860at2"/>
<keyword evidence="1" id="KW-1133">Transmembrane helix</keyword>
<dbReference type="InterPro" id="IPR025746">
    <property type="entry name" value="PilX_N_dom"/>
</dbReference>
<evidence type="ECO:0000259" key="2">
    <source>
        <dbReference type="Pfam" id="PF14341"/>
    </source>
</evidence>
<feature type="domain" description="Type 4 fimbrial biogenesis protein PilX N-terminal" evidence="2">
    <location>
        <begin position="16"/>
        <end position="66"/>
    </location>
</feature>
<organism evidence="3 4">
    <name type="scientific">Marichromatium purpuratum 984</name>
    <dbReference type="NCBI Taxonomy" id="765910"/>
    <lineage>
        <taxon>Bacteria</taxon>
        <taxon>Pseudomonadati</taxon>
        <taxon>Pseudomonadota</taxon>
        <taxon>Gammaproteobacteria</taxon>
        <taxon>Chromatiales</taxon>
        <taxon>Chromatiaceae</taxon>
        <taxon>Marichromatium</taxon>
    </lineage>
</organism>
<accession>W0E3M9</accession>
<evidence type="ECO:0000256" key="1">
    <source>
        <dbReference type="SAM" id="Phobius"/>
    </source>
</evidence>